<accession>A0A6A5Z5M8</accession>
<protein>
    <submittedName>
        <fullName evidence="2">Uncharacterized protein</fullName>
    </submittedName>
</protein>
<feature type="coiled-coil region" evidence="1">
    <location>
        <begin position="41"/>
        <end position="173"/>
    </location>
</feature>
<keyword evidence="1" id="KW-0175">Coiled coil</keyword>
<dbReference type="AlphaFoldDB" id="A0A6A5Z5M8"/>
<organism evidence="2 3">
    <name type="scientific">Lophiotrema nucula</name>
    <dbReference type="NCBI Taxonomy" id="690887"/>
    <lineage>
        <taxon>Eukaryota</taxon>
        <taxon>Fungi</taxon>
        <taxon>Dikarya</taxon>
        <taxon>Ascomycota</taxon>
        <taxon>Pezizomycotina</taxon>
        <taxon>Dothideomycetes</taxon>
        <taxon>Pleosporomycetidae</taxon>
        <taxon>Pleosporales</taxon>
        <taxon>Lophiotremataceae</taxon>
        <taxon>Lophiotrema</taxon>
    </lineage>
</organism>
<evidence type="ECO:0000313" key="2">
    <source>
        <dbReference type="EMBL" id="KAF2114655.1"/>
    </source>
</evidence>
<evidence type="ECO:0000313" key="3">
    <source>
        <dbReference type="Proteomes" id="UP000799770"/>
    </source>
</evidence>
<dbReference type="EMBL" id="ML977325">
    <property type="protein sequence ID" value="KAF2114655.1"/>
    <property type="molecule type" value="Genomic_DNA"/>
</dbReference>
<proteinExistence type="predicted"/>
<keyword evidence="3" id="KW-1185">Reference proteome</keyword>
<name>A0A6A5Z5M8_9PLEO</name>
<evidence type="ECO:0000256" key="1">
    <source>
        <dbReference type="SAM" id="Coils"/>
    </source>
</evidence>
<sequence>MTPSSSNKKRKISTSEDTLAKKLRSLIDEFDSKEQPSEAEIKALRKDSAALKKANTELKTTTAELNRFQLENVEWRNQAHILKREKEALQERLNKAEAEDVDCIRVDKDKWTKINQDLKDAQSEVARLKEAYSTELRNKLYWCREYEKSEAKEMRLQHELSNLKGNLEKIEEIMKAE</sequence>
<gene>
    <name evidence="2" type="ORF">BDV96DRAFT_647349</name>
</gene>
<dbReference type="Proteomes" id="UP000799770">
    <property type="component" value="Unassembled WGS sequence"/>
</dbReference>
<reference evidence="2" key="1">
    <citation type="journal article" date="2020" name="Stud. Mycol.">
        <title>101 Dothideomycetes genomes: a test case for predicting lifestyles and emergence of pathogens.</title>
        <authorList>
            <person name="Haridas S."/>
            <person name="Albert R."/>
            <person name="Binder M."/>
            <person name="Bloem J."/>
            <person name="Labutti K."/>
            <person name="Salamov A."/>
            <person name="Andreopoulos B."/>
            <person name="Baker S."/>
            <person name="Barry K."/>
            <person name="Bills G."/>
            <person name="Bluhm B."/>
            <person name="Cannon C."/>
            <person name="Castanera R."/>
            <person name="Culley D."/>
            <person name="Daum C."/>
            <person name="Ezra D."/>
            <person name="Gonzalez J."/>
            <person name="Henrissat B."/>
            <person name="Kuo A."/>
            <person name="Liang C."/>
            <person name="Lipzen A."/>
            <person name="Lutzoni F."/>
            <person name="Magnuson J."/>
            <person name="Mondo S."/>
            <person name="Nolan M."/>
            <person name="Ohm R."/>
            <person name="Pangilinan J."/>
            <person name="Park H.-J."/>
            <person name="Ramirez L."/>
            <person name="Alfaro M."/>
            <person name="Sun H."/>
            <person name="Tritt A."/>
            <person name="Yoshinaga Y."/>
            <person name="Zwiers L.-H."/>
            <person name="Turgeon B."/>
            <person name="Goodwin S."/>
            <person name="Spatafora J."/>
            <person name="Crous P."/>
            <person name="Grigoriev I."/>
        </authorList>
    </citation>
    <scope>NUCLEOTIDE SEQUENCE</scope>
    <source>
        <strain evidence="2">CBS 627.86</strain>
    </source>
</reference>